<dbReference type="EMBL" id="JAEDAF010000005">
    <property type="protein sequence ID" value="MBH8579878.1"/>
    <property type="molecule type" value="Genomic_DNA"/>
</dbReference>
<dbReference type="OrthoDB" id="5741693at2"/>
<reference evidence="3 5" key="2">
    <citation type="submission" date="2020-12" db="EMBL/GenBank/DDBJ databases">
        <title>Draft genome sequence of Halomonas pacifica strain CARE-V15.</title>
        <authorList>
            <person name="Vignesh N."/>
            <person name="Thabitha A."/>
            <person name="Saravanan R."/>
            <person name="Manigandan V."/>
        </authorList>
    </citation>
    <scope>NUCLEOTIDE SEQUENCE [LARGE SCALE GENOMIC DNA]</scope>
    <source>
        <strain evidence="3 5">CARE-V15</strain>
    </source>
</reference>
<evidence type="ECO:0000256" key="1">
    <source>
        <dbReference type="SAM" id="MobiDB-lite"/>
    </source>
</evidence>
<comment type="caution">
    <text evidence="2">The sequence shown here is derived from an EMBL/GenBank/DDBJ whole genome shotgun (WGS) entry which is preliminary data.</text>
</comment>
<keyword evidence="4" id="KW-1185">Reference proteome</keyword>
<dbReference type="Gene3D" id="3.30.160.170">
    <property type="entry name" value="FlaG-like"/>
    <property type="match status" value="1"/>
</dbReference>
<keyword evidence="3" id="KW-0282">Flagellum</keyword>
<dbReference type="Proteomes" id="UP000651738">
    <property type="component" value="Unassembled WGS sequence"/>
</dbReference>
<evidence type="ECO:0000313" key="4">
    <source>
        <dbReference type="Proteomes" id="UP000321275"/>
    </source>
</evidence>
<gene>
    <name evidence="2" type="ORF">HPA02_23010</name>
    <name evidence="3" type="ORF">I7V36_07190</name>
</gene>
<organism evidence="2 4">
    <name type="scientific">Bisbaumannia pacifica</name>
    <dbReference type="NCBI Taxonomy" id="77098"/>
    <lineage>
        <taxon>Bacteria</taxon>
        <taxon>Pseudomonadati</taxon>
        <taxon>Pseudomonadota</taxon>
        <taxon>Gammaproteobacteria</taxon>
        <taxon>Oceanospirillales</taxon>
        <taxon>Halomonadaceae</taxon>
        <taxon>Bisbaumannia</taxon>
    </lineage>
</organism>
<keyword evidence="3" id="KW-0966">Cell projection</keyword>
<feature type="region of interest" description="Disordered" evidence="1">
    <location>
        <begin position="1"/>
        <end position="23"/>
    </location>
</feature>
<dbReference type="SUPFAM" id="SSF160214">
    <property type="entry name" value="FlaG-like"/>
    <property type="match status" value="1"/>
</dbReference>
<accession>A0A510X991</accession>
<evidence type="ECO:0000313" key="3">
    <source>
        <dbReference type="EMBL" id="MBH8579878.1"/>
    </source>
</evidence>
<evidence type="ECO:0000313" key="5">
    <source>
        <dbReference type="Proteomes" id="UP000651738"/>
    </source>
</evidence>
<dbReference type="Proteomes" id="UP000321275">
    <property type="component" value="Unassembled WGS sequence"/>
</dbReference>
<proteinExistence type="predicted"/>
<reference evidence="2 4" key="1">
    <citation type="submission" date="2019-07" db="EMBL/GenBank/DDBJ databases">
        <title>Whole genome shotgun sequence of Halomonas pacifica NBRC 102220.</title>
        <authorList>
            <person name="Hosoyama A."/>
            <person name="Uohara A."/>
            <person name="Ohji S."/>
            <person name="Ichikawa N."/>
        </authorList>
    </citation>
    <scope>NUCLEOTIDE SEQUENCE [LARGE SCALE GENOMIC DNA]</scope>
    <source>
        <strain evidence="2 4">NBRC 102220</strain>
    </source>
</reference>
<dbReference type="InterPro" id="IPR035924">
    <property type="entry name" value="FlaG-like_sf"/>
</dbReference>
<dbReference type="PANTHER" id="PTHR37166">
    <property type="entry name" value="PROTEIN FLAG"/>
    <property type="match status" value="1"/>
</dbReference>
<dbReference type="RefSeq" id="WP_146803357.1">
    <property type="nucleotide sequence ID" value="NZ_BJUK01000025.1"/>
</dbReference>
<protein>
    <submittedName>
        <fullName evidence="3">Flagellar protein FlaG</fullName>
    </submittedName>
</protein>
<dbReference type="EMBL" id="BJUK01000025">
    <property type="protein sequence ID" value="GEK48018.1"/>
    <property type="molecule type" value="Genomic_DNA"/>
</dbReference>
<dbReference type="AlphaFoldDB" id="A0A510X991"/>
<name>A0A510X991_9GAMM</name>
<keyword evidence="3" id="KW-0969">Cilium</keyword>
<dbReference type="InterPro" id="IPR005186">
    <property type="entry name" value="FlaG"/>
</dbReference>
<evidence type="ECO:0000313" key="2">
    <source>
        <dbReference type="EMBL" id="GEK48018.1"/>
    </source>
</evidence>
<dbReference type="Pfam" id="PF03646">
    <property type="entry name" value="FlaG"/>
    <property type="match status" value="1"/>
</dbReference>
<dbReference type="PANTHER" id="PTHR37166:SF1">
    <property type="entry name" value="PROTEIN FLAG"/>
    <property type="match status" value="1"/>
</dbReference>
<sequence>MSHPIADVSAHAPGSPLNELSPRQRVETLLAHLPTAGGQLAEAEPPAEGDLVEPLQRVNEVMRQHGIEFELADTGNRTITRIVDRDSGELIRQIPAEEVLAIAERLDEMRGRLISLEA</sequence>